<keyword evidence="1" id="KW-0812">Transmembrane</keyword>
<gene>
    <name evidence="2" type="ORF">UFOPK3342_00297</name>
</gene>
<feature type="transmembrane region" description="Helical" evidence="1">
    <location>
        <begin position="81"/>
        <end position="101"/>
    </location>
</feature>
<reference evidence="2" key="1">
    <citation type="submission" date="2020-05" db="EMBL/GenBank/DDBJ databases">
        <authorList>
            <person name="Chiriac C."/>
            <person name="Salcher M."/>
            <person name="Ghai R."/>
            <person name="Kavagutti S V."/>
        </authorList>
    </citation>
    <scope>NUCLEOTIDE SEQUENCE</scope>
</reference>
<name>A0A6J7CNF8_9ZZZZ</name>
<keyword evidence="1" id="KW-1133">Transmembrane helix</keyword>
<sequence length="103" mass="10784">MRVIYTVFIGAALGLGSVLLHSTLPPFGLILSLCATCAGIWSIGRLWGSRNLRILASFAWIAVVLRAGFPGVSDEYLIEGSAVGVSLINGGFLILVLSVLLPA</sequence>
<proteinExistence type="predicted"/>
<keyword evidence="1" id="KW-0472">Membrane</keyword>
<feature type="transmembrane region" description="Helical" evidence="1">
    <location>
        <begin position="26"/>
        <end position="44"/>
    </location>
</feature>
<organism evidence="2">
    <name type="scientific">freshwater metagenome</name>
    <dbReference type="NCBI Taxonomy" id="449393"/>
    <lineage>
        <taxon>unclassified sequences</taxon>
        <taxon>metagenomes</taxon>
        <taxon>ecological metagenomes</taxon>
    </lineage>
</organism>
<evidence type="ECO:0000313" key="2">
    <source>
        <dbReference type="EMBL" id="CAB4858494.1"/>
    </source>
</evidence>
<protein>
    <submittedName>
        <fullName evidence="2">Unannotated protein</fullName>
    </submittedName>
</protein>
<evidence type="ECO:0000256" key="1">
    <source>
        <dbReference type="SAM" id="Phobius"/>
    </source>
</evidence>
<dbReference type="AlphaFoldDB" id="A0A6J7CNF8"/>
<dbReference type="EMBL" id="CAFBLH010000005">
    <property type="protein sequence ID" value="CAB4858494.1"/>
    <property type="molecule type" value="Genomic_DNA"/>
</dbReference>
<feature type="transmembrane region" description="Helical" evidence="1">
    <location>
        <begin position="51"/>
        <end position="69"/>
    </location>
</feature>
<accession>A0A6J7CNF8</accession>